<organism evidence="2 3">
    <name type="scientific">Nocardia jiangxiensis</name>
    <dbReference type="NCBI Taxonomy" id="282685"/>
    <lineage>
        <taxon>Bacteria</taxon>
        <taxon>Bacillati</taxon>
        <taxon>Actinomycetota</taxon>
        <taxon>Actinomycetes</taxon>
        <taxon>Mycobacteriales</taxon>
        <taxon>Nocardiaceae</taxon>
        <taxon>Nocardia</taxon>
    </lineage>
</organism>
<feature type="domain" description="SnoaL-like" evidence="1">
    <location>
        <begin position="21"/>
        <end position="119"/>
    </location>
</feature>
<gene>
    <name evidence="2" type="ORF">ACFYXQ_15595</name>
</gene>
<evidence type="ECO:0000313" key="2">
    <source>
        <dbReference type="EMBL" id="MFF3569195.1"/>
    </source>
</evidence>
<accession>A0ABW6S188</accession>
<protein>
    <submittedName>
        <fullName evidence="2">Nuclear transport factor 2 family protein</fullName>
    </submittedName>
</protein>
<reference evidence="2 3" key="1">
    <citation type="submission" date="2024-10" db="EMBL/GenBank/DDBJ databases">
        <title>The Natural Products Discovery Center: Release of the First 8490 Sequenced Strains for Exploring Actinobacteria Biosynthetic Diversity.</title>
        <authorList>
            <person name="Kalkreuter E."/>
            <person name="Kautsar S.A."/>
            <person name="Yang D."/>
            <person name="Bader C.D."/>
            <person name="Teijaro C.N."/>
            <person name="Fluegel L."/>
            <person name="Davis C.M."/>
            <person name="Simpson J.R."/>
            <person name="Lauterbach L."/>
            <person name="Steele A.D."/>
            <person name="Gui C."/>
            <person name="Meng S."/>
            <person name="Li G."/>
            <person name="Viehrig K."/>
            <person name="Ye F."/>
            <person name="Su P."/>
            <person name="Kiefer A.F."/>
            <person name="Nichols A."/>
            <person name="Cepeda A.J."/>
            <person name="Yan W."/>
            <person name="Fan B."/>
            <person name="Jiang Y."/>
            <person name="Adhikari A."/>
            <person name="Zheng C.-J."/>
            <person name="Schuster L."/>
            <person name="Cowan T.M."/>
            <person name="Smanski M.J."/>
            <person name="Chevrette M.G."/>
            <person name="De Carvalho L.P.S."/>
            <person name="Shen B."/>
        </authorList>
    </citation>
    <scope>NUCLEOTIDE SEQUENCE [LARGE SCALE GENOMIC DNA]</scope>
    <source>
        <strain evidence="2 3">NPDC002593</strain>
    </source>
</reference>
<evidence type="ECO:0000259" key="1">
    <source>
        <dbReference type="Pfam" id="PF12680"/>
    </source>
</evidence>
<dbReference type="EMBL" id="JBIAQY010000004">
    <property type="protein sequence ID" value="MFF3569195.1"/>
    <property type="molecule type" value="Genomic_DNA"/>
</dbReference>
<dbReference type="RefSeq" id="WP_387403953.1">
    <property type="nucleotide sequence ID" value="NZ_JBIAQY010000004.1"/>
</dbReference>
<comment type="caution">
    <text evidence="2">The sequence shown here is derived from an EMBL/GenBank/DDBJ whole genome shotgun (WGS) entry which is preliminary data.</text>
</comment>
<keyword evidence="3" id="KW-1185">Reference proteome</keyword>
<dbReference type="InterPro" id="IPR032710">
    <property type="entry name" value="NTF2-like_dom_sf"/>
</dbReference>
<dbReference type="InterPro" id="IPR037401">
    <property type="entry name" value="SnoaL-like"/>
</dbReference>
<dbReference type="SUPFAM" id="SSF54427">
    <property type="entry name" value="NTF2-like"/>
    <property type="match status" value="1"/>
</dbReference>
<name>A0ABW6S188_9NOCA</name>
<dbReference type="Gene3D" id="3.10.450.50">
    <property type="match status" value="1"/>
</dbReference>
<evidence type="ECO:0000313" key="3">
    <source>
        <dbReference type="Proteomes" id="UP001601992"/>
    </source>
</evidence>
<dbReference type="Pfam" id="PF12680">
    <property type="entry name" value="SnoaL_2"/>
    <property type="match status" value="1"/>
</dbReference>
<sequence>MSSAMSHSSSGVDRNVAAIERNFAALSREADVDRYLAGCAEGFVLEFPFGTATRLEGRDAVRTALLHAFRRVSLELTFCSVYHCQDPDRIIAEYQSAGPVLATGAPYANSYIGVFEFECSLLRFHREYADPTRAV</sequence>
<proteinExistence type="predicted"/>
<dbReference type="Proteomes" id="UP001601992">
    <property type="component" value="Unassembled WGS sequence"/>
</dbReference>